<sequence length="330" mass="37198">MHTTSDRVHVGIIFALDSAAILFNIILIYAIITRLSSLLEVYVELIQKRTPPHMRAYSILLLNNTFVDISSAIASLLGVARLTYLRDKSVQLYVFVGSCSLIGNRFCVLCHSVHSYLVCHSALILLHSFCFRLYLIRDNKVDIEPPTSKTTMLITILLYFPSLLMMTLYYISVENAPDYLVQLLHFDGYATAWNPNLLDIRFVIPLVYLCTLAPSAMVAIFFARRRLIREIKKMESTRRVHHSSVAKALSYQLLLPAGQAIAGATWLLGVVGIWEDEIAERAIMIVSSFFALGSPLINLAFLPPYRRLFARIERKLTTRVTSAATSTNGH</sequence>
<evidence type="ECO:0000313" key="6">
    <source>
        <dbReference type="EnsemblMetazoa" id="PPA41471.1"/>
    </source>
</evidence>
<gene>
    <name evidence="6" type="primary">WBGene00279840</name>
</gene>
<evidence type="ECO:0000313" key="7">
    <source>
        <dbReference type="Proteomes" id="UP000005239"/>
    </source>
</evidence>
<keyword evidence="7" id="KW-1185">Reference proteome</keyword>
<dbReference type="Proteomes" id="UP000005239">
    <property type="component" value="Unassembled WGS sequence"/>
</dbReference>
<reference evidence="6" key="2">
    <citation type="submission" date="2022-06" db="UniProtKB">
        <authorList>
            <consortium name="EnsemblMetazoa"/>
        </authorList>
    </citation>
    <scope>IDENTIFICATION</scope>
    <source>
        <strain evidence="6">PS312</strain>
    </source>
</reference>
<dbReference type="AlphaFoldDB" id="A0A2A6CLK4"/>
<dbReference type="Pfam" id="PF10317">
    <property type="entry name" value="7TM_GPCR_Srd"/>
    <property type="match status" value="1"/>
</dbReference>
<keyword evidence="4" id="KW-1133">Transmembrane helix</keyword>
<dbReference type="InterPro" id="IPR050920">
    <property type="entry name" value="Nematode_rcpt-like_delta"/>
</dbReference>
<evidence type="ECO:0000256" key="4">
    <source>
        <dbReference type="ARBA" id="ARBA00022989"/>
    </source>
</evidence>
<comment type="similarity">
    <text evidence="2">Belongs to the nematode receptor-like protein srd family.</text>
</comment>
<dbReference type="PANTHER" id="PTHR22945:SF40">
    <property type="entry name" value="SERPENTINE RECEPTOR, CLASS D (DELTA)-RELATED"/>
    <property type="match status" value="1"/>
</dbReference>
<evidence type="ECO:0000256" key="1">
    <source>
        <dbReference type="ARBA" id="ARBA00004141"/>
    </source>
</evidence>
<dbReference type="GO" id="GO:0016020">
    <property type="term" value="C:membrane"/>
    <property type="evidence" value="ECO:0007669"/>
    <property type="project" value="UniProtKB-SubCell"/>
</dbReference>
<proteinExistence type="inferred from homology"/>
<dbReference type="OrthoDB" id="5803780at2759"/>
<keyword evidence="5" id="KW-0472">Membrane</keyword>
<dbReference type="InterPro" id="IPR019421">
    <property type="entry name" value="7TM_GPCR_serpentine_rcpt_Srd"/>
</dbReference>
<dbReference type="EnsemblMetazoa" id="PPA41471.1">
    <property type="protein sequence ID" value="PPA41471.1"/>
    <property type="gene ID" value="WBGene00279840"/>
</dbReference>
<accession>A0A8R1UVD6</accession>
<evidence type="ECO:0000256" key="3">
    <source>
        <dbReference type="ARBA" id="ARBA00022692"/>
    </source>
</evidence>
<keyword evidence="3" id="KW-0812">Transmembrane</keyword>
<reference evidence="7" key="1">
    <citation type="journal article" date="2008" name="Nat. Genet.">
        <title>The Pristionchus pacificus genome provides a unique perspective on nematode lifestyle and parasitism.</title>
        <authorList>
            <person name="Dieterich C."/>
            <person name="Clifton S.W."/>
            <person name="Schuster L.N."/>
            <person name="Chinwalla A."/>
            <person name="Delehaunty K."/>
            <person name="Dinkelacker I."/>
            <person name="Fulton L."/>
            <person name="Fulton R."/>
            <person name="Godfrey J."/>
            <person name="Minx P."/>
            <person name="Mitreva M."/>
            <person name="Roeseler W."/>
            <person name="Tian H."/>
            <person name="Witte H."/>
            <person name="Yang S.P."/>
            <person name="Wilson R.K."/>
            <person name="Sommer R.J."/>
        </authorList>
    </citation>
    <scope>NUCLEOTIDE SEQUENCE [LARGE SCALE GENOMIC DNA]</scope>
    <source>
        <strain evidence="7">PS312</strain>
    </source>
</reference>
<comment type="subcellular location">
    <subcellularLocation>
        <location evidence="1">Membrane</location>
        <topology evidence="1">Multi-pass membrane protein</topology>
    </subcellularLocation>
</comment>
<dbReference type="PANTHER" id="PTHR22945">
    <property type="entry name" value="SERPENTINE RECEPTOR, CLASS D DELTA"/>
    <property type="match status" value="1"/>
</dbReference>
<name>A0A2A6CLK4_PRIPA</name>
<organism evidence="6 7">
    <name type="scientific">Pristionchus pacificus</name>
    <name type="common">Parasitic nematode worm</name>
    <dbReference type="NCBI Taxonomy" id="54126"/>
    <lineage>
        <taxon>Eukaryota</taxon>
        <taxon>Metazoa</taxon>
        <taxon>Ecdysozoa</taxon>
        <taxon>Nematoda</taxon>
        <taxon>Chromadorea</taxon>
        <taxon>Rhabditida</taxon>
        <taxon>Rhabditina</taxon>
        <taxon>Diplogasteromorpha</taxon>
        <taxon>Diplogasteroidea</taxon>
        <taxon>Neodiplogasteridae</taxon>
        <taxon>Pristionchus</taxon>
    </lineage>
</organism>
<protein>
    <submittedName>
        <fullName evidence="6">G protein-coupled receptor</fullName>
    </submittedName>
</protein>
<evidence type="ECO:0000256" key="2">
    <source>
        <dbReference type="ARBA" id="ARBA00009166"/>
    </source>
</evidence>
<dbReference type="SUPFAM" id="SSF81321">
    <property type="entry name" value="Family A G protein-coupled receptor-like"/>
    <property type="match status" value="1"/>
</dbReference>
<accession>A0A2A6CLK4</accession>
<evidence type="ECO:0000256" key="5">
    <source>
        <dbReference type="ARBA" id="ARBA00023136"/>
    </source>
</evidence>